<reference evidence="1 2" key="1">
    <citation type="submission" date="2018-01" db="EMBL/GenBank/DDBJ databases">
        <title>Draft genome sequence of Jishengella endophytica.</title>
        <authorList>
            <person name="Sahin N."/>
            <person name="Ay H."/>
            <person name="Saygin H."/>
        </authorList>
    </citation>
    <scope>NUCLEOTIDE SEQUENCE [LARGE SCALE GENOMIC DNA]</scope>
    <source>
        <strain evidence="1 2">DSM 45430</strain>
    </source>
</reference>
<name>A0A2W2C2P3_9ACTN</name>
<proteinExistence type="predicted"/>
<organism evidence="1 2">
    <name type="scientific">Micromonospora endophytica</name>
    <dbReference type="NCBI Taxonomy" id="515350"/>
    <lineage>
        <taxon>Bacteria</taxon>
        <taxon>Bacillati</taxon>
        <taxon>Actinomycetota</taxon>
        <taxon>Actinomycetes</taxon>
        <taxon>Micromonosporales</taxon>
        <taxon>Micromonosporaceae</taxon>
        <taxon>Micromonospora</taxon>
    </lineage>
</organism>
<comment type="caution">
    <text evidence="1">The sequence shown here is derived from an EMBL/GenBank/DDBJ whole genome shotgun (WGS) entry which is preliminary data.</text>
</comment>
<dbReference type="AlphaFoldDB" id="A0A2W2C2P3"/>
<dbReference type="OrthoDB" id="4467223at2"/>
<evidence type="ECO:0000313" key="1">
    <source>
        <dbReference type="EMBL" id="PZF86954.1"/>
    </source>
</evidence>
<evidence type="ECO:0000313" key="2">
    <source>
        <dbReference type="Proteomes" id="UP000248627"/>
    </source>
</evidence>
<dbReference type="Proteomes" id="UP000248627">
    <property type="component" value="Unassembled WGS sequence"/>
</dbReference>
<dbReference type="EMBL" id="POTX01000291">
    <property type="protein sequence ID" value="PZF86954.1"/>
    <property type="molecule type" value="Genomic_DNA"/>
</dbReference>
<dbReference type="RefSeq" id="WP_111246101.1">
    <property type="nucleotide sequence ID" value="NZ_AP023358.1"/>
</dbReference>
<accession>A0A2W2C2P3</accession>
<protein>
    <submittedName>
        <fullName evidence="1">Uncharacterized protein</fullName>
    </submittedName>
</protein>
<sequence>MRYVELEAAIRQLVTEAEDDRLRVFGVQTVARLLQAEPLLDAAAEDELDEDAFAAFTVARETVLTAGAPELRALLARIDEGILTDGDMDPSLLLALSALEHWTTYLETGQRGELAELALRSVEQVDYQVSADLDDFLGKPEMAAEYERIVRLLTG</sequence>
<keyword evidence="2" id="KW-1185">Reference proteome</keyword>
<gene>
    <name evidence="1" type="ORF">C1I93_27025</name>
</gene>